<feature type="transmembrane region" description="Helical" evidence="7">
    <location>
        <begin position="90"/>
        <end position="112"/>
    </location>
</feature>
<accession>A0A9X2MF14</accession>
<evidence type="ECO:0000313" key="9">
    <source>
        <dbReference type="Proteomes" id="UP001142078"/>
    </source>
</evidence>
<dbReference type="RefSeq" id="WP_257490004.1">
    <property type="nucleotide sequence ID" value="NZ_JANJZL010000001.1"/>
</dbReference>
<dbReference type="PANTHER" id="PTHR42865">
    <property type="entry name" value="PROTON/GLUTAMATE-ASPARTATE SYMPORTER"/>
    <property type="match status" value="1"/>
</dbReference>
<keyword evidence="9" id="KW-1185">Reference proteome</keyword>
<dbReference type="GO" id="GO:0015293">
    <property type="term" value="F:symporter activity"/>
    <property type="evidence" value="ECO:0007669"/>
    <property type="project" value="UniProtKB-KW"/>
</dbReference>
<keyword evidence="3" id="KW-1003">Cell membrane</keyword>
<dbReference type="Gene3D" id="1.10.3860.10">
    <property type="entry name" value="Sodium:dicarboxylate symporter"/>
    <property type="match status" value="1"/>
</dbReference>
<evidence type="ECO:0000313" key="8">
    <source>
        <dbReference type="EMBL" id="MCR2042504.1"/>
    </source>
</evidence>
<protein>
    <submittedName>
        <fullName evidence="8">Dicarboxylate/amino acid:cation symporter</fullName>
    </submittedName>
</protein>
<keyword evidence="4 7" id="KW-0812">Transmembrane</keyword>
<dbReference type="InterPro" id="IPR001991">
    <property type="entry name" value="Na-dicarboxylate_symporter"/>
</dbReference>
<feature type="transmembrane region" description="Helical" evidence="7">
    <location>
        <begin position="234"/>
        <end position="252"/>
    </location>
</feature>
<evidence type="ECO:0000256" key="4">
    <source>
        <dbReference type="ARBA" id="ARBA00022692"/>
    </source>
</evidence>
<sequence>MVKQKKKKKLKLFHKIFIGLFFGIFFGAILSKLGESHKLTITITPWLQLLGDLFLRLIRMVIVPLVFFSIISGVANLTEIKKLRSIGIKTLVFFLITGFIAISIGIVVAQIFKPGEGVQIGEISENSVEMKELPTVYDSILTLIPSNVFESFVEEEMLQIIVFSMFCGTALLAMGERAKLIINLVDNLSEMMYKITDIVIRFTPIGVFGLMSKSIATFGMKIFGPVFKFILADYLANILNIAIVYSLILYFVGKVNPLKFYKKAFQPCAIAFSTCSSTAALPETMRVGTEELGMPRESASFILPLGATANMNGTGIYFGVVVMFAAQLYGIPITLGQQISLVLTATLLSIGCAAAPQTGLIISIALLTDLGIPLDGLALIAGVYRIVDQIHTSTNTLGDLAIGTVVSSLEGDLDRKIFNHGGMFADNERIKVSNE</sequence>
<evidence type="ECO:0000256" key="7">
    <source>
        <dbReference type="SAM" id="Phobius"/>
    </source>
</evidence>
<dbReference type="AlphaFoldDB" id="A0A9X2MF14"/>
<dbReference type="PRINTS" id="PR00173">
    <property type="entry name" value="EDTRNSPORT"/>
</dbReference>
<comment type="subcellular location">
    <subcellularLocation>
        <location evidence="1">Cell membrane</location>
        <topology evidence="1">Multi-pass membrane protein</topology>
    </subcellularLocation>
</comment>
<dbReference type="GO" id="GO:0005886">
    <property type="term" value="C:plasma membrane"/>
    <property type="evidence" value="ECO:0007669"/>
    <property type="project" value="UniProtKB-SubCell"/>
</dbReference>
<organism evidence="8 9">
    <name type="scientific">Anaerosalibacter massiliensis</name>
    <dbReference type="NCBI Taxonomy" id="1347392"/>
    <lineage>
        <taxon>Bacteria</taxon>
        <taxon>Bacillati</taxon>
        <taxon>Bacillota</taxon>
        <taxon>Tissierellia</taxon>
        <taxon>Tissierellales</taxon>
        <taxon>Sporanaerobacteraceae</taxon>
        <taxon>Anaerosalibacter</taxon>
    </lineage>
</organism>
<dbReference type="Proteomes" id="UP001142078">
    <property type="component" value="Unassembled WGS sequence"/>
</dbReference>
<evidence type="ECO:0000256" key="1">
    <source>
        <dbReference type="ARBA" id="ARBA00004651"/>
    </source>
</evidence>
<evidence type="ECO:0000256" key="5">
    <source>
        <dbReference type="ARBA" id="ARBA00022989"/>
    </source>
</evidence>
<evidence type="ECO:0000256" key="6">
    <source>
        <dbReference type="ARBA" id="ARBA00023136"/>
    </source>
</evidence>
<dbReference type="PANTHER" id="PTHR42865:SF7">
    <property type="entry name" value="PROTON_GLUTAMATE-ASPARTATE SYMPORTER"/>
    <property type="match status" value="1"/>
</dbReference>
<feature type="transmembrane region" description="Helical" evidence="7">
    <location>
        <begin position="341"/>
        <end position="364"/>
    </location>
</feature>
<dbReference type="GO" id="GO:0006835">
    <property type="term" value="P:dicarboxylic acid transport"/>
    <property type="evidence" value="ECO:0007669"/>
    <property type="project" value="TreeGrafter"/>
</dbReference>
<feature type="transmembrane region" description="Helical" evidence="7">
    <location>
        <begin position="198"/>
        <end position="222"/>
    </location>
</feature>
<gene>
    <name evidence="8" type="ORF">NSA23_00100</name>
</gene>
<dbReference type="SUPFAM" id="SSF118215">
    <property type="entry name" value="Proton glutamate symport protein"/>
    <property type="match status" value="1"/>
</dbReference>
<feature type="transmembrane region" description="Helical" evidence="7">
    <location>
        <begin position="301"/>
        <end position="329"/>
    </location>
</feature>
<dbReference type="Pfam" id="PF00375">
    <property type="entry name" value="SDF"/>
    <property type="match status" value="1"/>
</dbReference>
<comment type="caution">
    <text evidence="8">The sequence shown here is derived from an EMBL/GenBank/DDBJ whole genome shotgun (WGS) entry which is preliminary data.</text>
</comment>
<feature type="transmembrane region" description="Helical" evidence="7">
    <location>
        <begin position="12"/>
        <end position="33"/>
    </location>
</feature>
<keyword evidence="5 7" id="KW-1133">Transmembrane helix</keyword>
<feature type="transmembrane region" description="Helical" evidence="7">
    <location>
        <begin position="157"/>
        <end position="174"/>
    </location>
</feature>
<reference evidence="8" key="1">
    <citation type="submission" date="2022-07" db="EMBL/GenBank/DDBJ databases">
        <title>Enhanced cultured diversity of the mouse gut microbiota enables custom-made synthetic communities.</title>
        <authorList>
            <person name="Afrizal A."/>
        </authorList>
    </citation>
    <scope>NUCLEOTIDE SEQUENCE</scope>
    <source>
        <strain evidence="8">DSM 29482</strain>
    </source>
</reference>
<dbReference type="EMBL" id="JANJZL010000001">
    <property type="protein sequence ID" value="MCR2042504.1"/>
    <property type="molecule type" value="Genomic_DNA"/>
</dbReference>
<dbReference type="InterPro" id="IPR036458">
    <property type="entry name" value="Na:dicarbo_symporter_sf"/>
</dbReference>
<feature type="transmembrane region" description="Helical" evidence="7">
    <location>
        <begin position="53"/>
        <end position="78"/>
    </location>
</feature>
<proteinExistence type="predicted"/>
<evidence type="ECO:0000256" key="2">
    <source>
        <dbReference type="ARBA" id="ARBA00022448"/>
    </source>
</evidence>
<keyword evidence="6 7" id="KW-0472">Membrane</keyword>
<keyword evidence="2" id="KW-0813">Transport</keyword>
<evidence type="ECO:0000256" key="3">
    <source>
        <dbReference type="ARBA" id="ARBA00022475"/>
    </source>
</evidence>
<name>A0A9X2MF14_9FIRM</name>